<comment type="cofactor">
    <cofactor evidence="5">
        <name>FAD</name>
        <dbReference type="ChEBI" id="CHEBI:57692"/>
    </cofactor>
</comment>
<evidence type="ECO:0000256" key="5">
    <source>
        <dbReference type="RuleBase" id="RU364054"/>
    </source>
</evidence>
<dbReference type="Gene3D" id="3.20.20.220">
    <property type="match status" value="2"/>
</dbReference>
<comment type="function">
    <text evidence="5">Converts proline to delta-1-pyrroline-5-carboxylate.</text>
</comment>
<reference evidence="7 8" key="1">
    <citation type="submission" date="2020-02" db="EMBL/GenBank/DDBJ databases">
        <authorList>
            <person name="Ferguson B K."/>
        </authorList>
    </citation>
    <scope>NUCLEOTIDE SEQUENCE [LARGE SCALE GENOMIC DNA]</scope>
</reference>
<dbReference type="GO" id="GO:0010133">
    <property type="term" value="P:L-proline catabolic process to L-glutamate"/>
    <property type="evidence" value="ECO:0007669"/>
    <property type="project" value="TreeGrafter"/>
</dbReference>
<dbReference type="GO" id="GO:0005739">
    <property type="term" value="C:mitochondrion"/>
    <property type="evidence" value="ECO:0007669"/>
    <property type="project" value="TreeGrafter"/>
</dbReference>
<evidence type="ECO:0000259" key="6">
    <source>
        <dbReference type="Pfam" id="PF01619"/>
    </source>
</evidence>
<dbReference type="SUPFAM" id="SSF51730">
    <property type="entry name" value="FAD-linked oxidoreductase"/>
    <property type="match status" value="1"/>
</dbReference>
<dbReference type="EC" id="1.5.5.2" evidence="5"/>
<evidence type="ECO:0000256" key="2">
    <source>
        <dbReference type="ARBA" id="ARBA00005869"/>
    </source>
</evidence>
<dbReference type="PANTHER" id="PTHR13914">
    <property type="entry name" value="PROLINE OXIDASE"/>
    <property type="match status" value="1"/>
</dbReference>
<dbReference type="InterPro" id="IPR002872">
    <property type="entry name" value="Proline_DH_dom"/>
</dbReference>
<keyword evidence="5" id="KW-0274">FAD</keyword>
<dbReference type="Pfam" id="PF01619">
    <property type="entry name" value="Pro_dh"/>
    <property type="match status" value="1"/>
</dbReference>
<evidence type="ECO:0000313" key="7">
    <source>
        <dbReference type="EMBL" id="CAB0010267.1"/>
    </source>
</evidence>
<keyword evidence="8" id="KW-1185">Reference proteome</keyword>
<evidence type="ECO:0000256" key="4">
    <source>
        <dbReference type="ARBA" id="ARBA00023062"/>
    </source>
</evidence>
<dbReference type="Proteomes" id="UP000479000">
    <property type="component" value="Unassembled WGS sequence"/>
</dbReference>
<evidence type="ECO:0000256" key="1">
    <source>
        <dbReference type="ARBA" id="ARBA00004739"/>
    </source>
</evidence>
<dbReference type="OrthoDB" id="5464at2759"/>
<keyword evidence="4 5" id="KW-0642">Proline metabolism</keyword>
<comment type="catalytic activity">
    <reaction evidence="5">
        <text>L-proline + a quinone = (S)-1-pyrroline-5-carboxylate + a quinol + H(+)</text>
        <dbReference type="Rhea" id="RHEA:23784"/>
        <dbReference type="ChEBI" id="CHEBI:15378"/>
        <dbReference type="ChEBI" id="CHEBI:17388"/>
        <dbReference type="ChEBI" id="CHEBI:24646"/>
        <dbReference type="ChEBI" id="CHEBI:60039"/>
        <dbReference type="ChEBI" id="CHEBI:132124"/>
        <dbReference type="EC" id="1.5.5.2"/>
    </reaction>
</comment>
<evidence type="ECO:0000313" key="8">
    <source>
        <dbReference type="Proteomes" id="UP000479000"/>
    </source>
</evidence>
<comment type="similarity">
    <text evidence="2 5">Belongs to the proline oxidase family.</text>
</comment>
<gene>
    <name evidence="7" type="ORF">NTEN_LOCUS15314</name>
</gene>
<organism evidence="7 8">
    <name type="scientific">Nesidiocoris tenuis</name>
    <dbReference type="NCBI Taxonomy" id="355587"/>
    <lineage>
        <taxon>Eukaryota</taxon>
        <taxon>Metazoa</taxon>
        <taxon>Ecdysozoa</taxon>
        <taxon>Arthropoda</taxon>
        <taxon>Hexapoda</taxon>
        <taxon>Insecta</taxon>
        <taxon>Pterygota</taxon>
        <taxon>Neoptera</taxon>
        <taxon>Paraneoptera</taxon>
        <taxon>Hemiptera</taxon>
        <taxon>Heteroptera</taxon>
        <taxon>Panheteroptera</taxon>
        <taxon>Cimicomorpha</taxon>
        <taxon>Miridae</taxon>
        <taxon>Dicyphina</taxon>
        <taxon>Nesidiocoris</taxon>
    </lineage>
</organism>
<sequence length="310" mass="35397">MRARTFVSQVVGGGGNVIGQKLSADDLAKRLEQAGVKDTAKFLEKVVKDSEGVIHLFPWSGIIDENFQLSDAFRVPSIQEGRMVRLISQLSSREEEMFRNMIRRINTLVKTAQELDVRIMIDAEQTYFQPAISRITLEMMRKYNTEKERARAEALGYADPINPNYEATSEMYHKTLTECLRRIKDLKDKGKPNSIGIMVASHNEDTVRFAIEKMKEIGVSPEDKVICFGQLLGMCDYITFPLGQAGYSAYKYIPYGPVNEVLPYLSRRAQENKGILKKIQKEKRLLLSELGRRLRKGQIFYKPQGDYTPV</sequence>
<dbReference type="InterPro" id="IPR015659">
    <property type="entry name" value="Proline_oxidase"/>
</dbReference>
<keyword evidence="3 5" id="KW-0560">Oxidoreductase</keyword>
<feature type="domain" description="Proline dehydrogenase" evidence="6">
    <location>
        <begin position="145"/>
        <end position="279"/>
    </location>
</feature>
<dbReference type="PANTHER" id="PTHR13914:SF0">
    <property type="entry name" value="PROLINE DEHYDROGENASE 1, MITOCHONDRIAL"/>
    <property type="match status" value="1"/>
</dbReference>
<dbReference type="AlphaFoldDB" id="A0A6H5GZV8"/>
<dbReference type="InterPro" id="IPR029041">
    <property type="entry name" value="FAD-linked_oxidoreductase-like"/>
</dbReference>
<dbReference type="GO" id="GO:0071949">
    <property type="term" value="F:FAD binding"/>
    <property type="evidence" value="ECO:0007669"/>
    <property type="project" value="TreeGrafter"/>
</dbReference>
<proteinExistence type="inferred from homology"/>
<comment type="pathway">
    <text evidence="1">Amino-acid degradation; L-proline degradation into L-glutamate; L-glutamate from L-proline: step 1/2.</text>
</comment>
<evidence type="ECO:0000256" key="3">
    <source>
        <dbReference type="ARBA" id="ARBA00023002"/>
    </source>
</evidence>
<keyword evidence="5" id="KW-0285">Flavoprotein</keyword>
<accession>A0A6H5GZV8</accession>
<dbReference type="EMBL" id="CADCXU010022947">
    <property type="protein sequence ID" value="CAB0010267.1"/>
    <property type="molecule type" value="Genomic_DNA"/>
</dbReference>
<name>A0A6H5GZV8_9HEMI</name>
<protein>
    <recommendedName>
        <fullName evidence="5">Proline dehydrogenase</fullName>
        <ecNumber evidence="5">1.5.5.2</ecNumber>
    </recommendedName>
</protein>
<dbReference type="GO" id="GO:0004657">
    <property type="term" value="F:proline dehydrogenase activity"/>
    <property type="evidence" value="ECO:0007669"/>
    <property type="project" value="UniProtKB-EC"/>
</dbReference>